<dbReference type="InterPro" id="IPR017937">
    <property type="entry name" value="Thioredoxin_CS"/>
</dbReference>
<dbReference type="CDD" id="cd03073">
    <property type="entry name" value="PDI_b'_ERp72_ERp57"/>
    <property type="match status" value="1"/>
</dbReference>
<dbReference type="EC" id="5.3.4.1" evidence="4 12"/>
<dbReference type="PANTHER" id="PTHR18929:SF132">
    <property type="entry name" value="PROTEIN DISULFIDE-ISOMERASE A3"/>
    <property type="match status" value="1"/>
</dbReference>
<protein>
    <recommendedName>
        <fullName evidence="4 12">Protein disulfide-isomerase</fullName>
        <ecNumber evidence="4 12">5.3.4.1</ecNumber>
    </recommendedName>
</protein>
<evidence type="ECO:0000256" key="2">
    <source>
        <dbReference type="ARBA" id="ARBA00004319"/>
    </source>
</evidence>
<evidence type="ECO:0000256" key="4">
    <source>
        <dbReference type="ARBA" id="ARBA00012723"/>
    </source>
</evidence>
<comment type="caution">
    <text evidence="14">The sequence shown here is derived from an EMBL/GenBank/DDBJ whole genome shotgun (WGS) entry which is preliminary data.</text>
</comment>
<dbReference type="PROSITE" id="PS51352">
    <property type="entry name" value="THIOREDOXIN_2"/>
    <property type="match status" value="2"/>
</dbReference>
<dbReference type="Pfam" id="PF13848">
    <property type="entry name" value="Thioredoxin_6"/>
    <property type="match status" value="1"/>
</dbReference>
<evidence type="ECO:0000256" key="9">
    <source>
        <dbReference type="ARBA" id="ARBA00023235"/>
    </source>
</evidence>
<reference evidence="14 15" key="1">
    <citation type="submission" date="2020-10" db="EMBL/GenBank/DDBJ databases">
        <authorList>
            <person name="Klimov P.B."/>
            <person name="Dyachkov S.M."/>
            <person name="Chetverikov P.E."/>
        </authorList>
    </citation>
    <scope>NUCLEOTIDE SEQUENCE [LARGE SCALE GENOMIC DNA]</scope>
    <source>
        <strain evidence="14">BMOC 18-1129-001#AD2665</strain>
        <tissue evidence="14">Entire mites</tissue>
    </source>
</reference>
<dbReference type="CDD" id="cd02961">
    <property type="entry name" value="PDI_a_family"/>
    <property type="match status" value="1"/>
</dbReference>
<dbReference type="InterPro" id="IPR013766">
    <property type="entry name" value="Thioredoxin_domain"/>
</dbReference>
<proteinExistence type="inferred from homology"/>
<dbReference type="Pfam" id="PF00085">
    <property type="entry name" value="Thioredoxin"/>
    <property type="match status" value="2"/>
</dbReference>
<accession>A0ABQ7S6P7</accession>
<dbReference type="InterPro" id="IPR036249">
    <property type="entry name" value="Thioredoxin-like_sf"/>
</dbReference>
<gene>
    <name evidence="14" type="primary">PDIA3</name>
    <name evidence="14" type="ORF">GZH46_02387</name>
</gene>
<dbReference type="EMBL" id="JAIFTH010000669">
    <property type="protein sequence ID" value="KAG9509104.1"/>
    <property type="molecule type" value="Genomic_DNA"/>
</dbReference>
<feature type="domain" description="Thioredoxin" evidence="13">
    <location>
        <begin position="24"/>
        <end position="141"/>
    </location>
</feature>
<dbReference type="CDD" id="cd02995">
    <property type="entry name" value="PDI_a_PDI_a'_C"/>
    <property type="match status" value="1"/>
</dbReference>
<feature type="signal peptide" evidence="12">
    <location>
        <begin position="1"/>
        <end position="26"/>
    </location>
</feature>
<keyword evidence="5 12" id="KW-0732">Signal</keyword>
<evidence type="ECO:0000256" key="12">
    <source>
        <dbReference type="RuleBase" id="RU361130"/>
    </source>
</evidence>
<keyword evidence="15" id="KW-1185">Reference proteome</keyword>
<evidence type="ECO:0000256" key="10">
    <source>
        <dbReference type="ARBA" id="ARBA00023284"/>
    </source>
</evidence>
<organism evidence="14 15">
    <name type="scientific">Fragariocoptes setiger</name>
    <dbReference type="NCBI Taxonomy" id="1670756"/>
    <lineage>
        <taxon>Eukaryota</taxon>
        <taxon>Metazoa</taxon>
        <taxon>Ecdysozoa</taxon>
        <taxon>Arthropoda</taxon>
        <taxon>Chelicerata</taxon>
        <taxon>Arachnida</taxon>
        <taxon>Acari</taxon>
        <taxon>Acariformes</taxon>
        <taxon>Trombidiformes</taxon>
        <taxon>Prostigmata</taxon>
        <taxon>Eupodina</taxon>
        <taxon>Eriophyoidea</taxon>
        <taxon>Phytoptidae</taxon>
        <taxon>Fragariocoptes</taxon>
    </lineage>
</organism>
<comment type="catalytic activity">
    <reaction evidence="1 12">
        <text>Catalyzes the rearrangement of -S-S- bonds in proteins.</text>
        <dbReference type="EC" id="5.3.4.1"/>
    </reaction>
</comment>
<evidence type="ECO:0000313" key="14">
    <source>
        <dbReference type="EMBL" id="KAG9509104.1"/>
    </source>
</evidence>
<dbReference type="PROSITE" id="PS00194">
    <property type="entry name" value="THIOREDOXIN_1"/>
    <property type="match status" value="2"/>
</dbReference>
<evidence type="ECO:0000256" key="11">
    <source>
        <dbReference type="RuleBase" id="RU004208"/>
    </source>
</evidence>
<comment type="similarity">
    <text evidence="3 11">Belongs to the protein disulfide isomerase family.</text>
</comment>
<evidence type="ECO:0000256" key="6">
    <source>
        <dbReference type="ARBA" id="ARBA00022737"/>
    </source>
</evidence>
<dbReference type="InterPro" id="IPR005788">
    <property type="entry name" value="PDI_thioredoxin-like_dom"/>
</dbReference>
<dbReference type="InterPro" id="IPR005792">
    <property type="entry name" value="Prot_disulphide_isomerase"/>
</dbReference>
<keyword evidence="8" id="KW-1015">Disulfide bond</keyword>
<evidence type="ECO:0000256" key="8">
    <source>
        <dbReference type="ARBA" id="ARBA00023157"/>
    </source>
</evidence>
<dbReference type="Gene3D" id="3.40.30.10">
    <property type="entry name" value="Glutaredoxin"/>
    <property type="match status" value="4"/>
</dbReference>
<evidence type="ECO:0000256" key="1">
    <source>
        <dbReference type="ARBA" id="ARBA00001182"/>
    </source>
</evidence>
<dbReference type="NCBIfam" id="TIGR01130">
    <property type="entry name" value="ER_PDI_fam"/>
    <property type="match status" value="1"/>
</dbReference>
<dbReference type="Proteomes" id="UP000825002">
    <property type="component" value="Unassembled WGS sequence"/>
</dbReference>
<evidence type="ECO:0000313" key="15">
    <source>
        <dbReference type="Proteomes" id="UP000825002"/>
    </source>
</evidence>
<dbReference type="SUPFAM" id="SSF52833">
    <property type="entry name" value="Thioredoxin-like"/>
    <property type="match status" value="4"/>
</dbReference>
<evidence type="ECO:0000256" key="5">
    <source>
        <dbReference type="ARBA" id="ARBA00022729"/>
    </source>
</evidence>
<evidence type="ECO:0000256" key="3">
    <source>
        <dbReference type="ARBA" id="ARBA00006347"/>
    </source>
</evidence>
<keyword evidence="7" id="KW-0256">Endoplasmic reticulum</keyword>
<evidence type="ECO:0000256" key="7">
    <source>
        <dbReference type="ARBA" id="ARBA00022824"/>
    </source>
</evidence>
<keyword evidence="9 12" id="KW-0413">Isomerase</keyword>
<dbReference type="PRINTS" id="PR00421">
    <property type="entry name" value="THIOREDOXIN"/>
</dbReference>
<feature type="chain" id="PRO_5044980486" description="Protein disulfide-isomerase" evidence="12">
    <location>
        <begin position="27"/>
        <end position="516"/>
    </location>
</feature>
<evidence type="ECO:0000259" key="13">
    <source>
        <dbReference type="PROSITE" id="PS51352"/>
    </source>
</evidence>
<feature type="non-terminal residue" evidence="14">
    <location>
        <position position="1"/>
    </location>
</feature>
<dbReference type="NCBIfam" id="TIGR01126">
    <property type="entry name" value="pdi_dom"/>
    <property type="match status" value="1"/>
</dbReference>
<sequence length="516" mass="57447">MAGHSIMRYLLTVIVATLSVGHIVSADDAVIDLSALDTSAFKAELATHDLILVEFFAPWCGHCKRLAPEYEKAAELLKTNDPPVPLAKIDCTSDNGKLICQENGVNGYPTLKIFRSGDDVTDYEGPRDAEGIASKLRSLAGPASKLYDSYEKLATLYKTTTDTVVVGLFASESDSLSVQFQKVANKLRNQAKFAHIYSDKATDKYEHFVPVAGDSSISEPAVLLVRSTLLRSKFEPDHLSYDSSEDLEDWIKDNYNGLVGYRTPTTAQEFSKPYIVAYYDVDYVKNPKGTNYWRNRVLKVATNYKGEGVTFAISSTSSMGGELSEYGYEHPRGQKEQTPFVAGQDKDGQKFVMKEKFSVDAFDKFVKQFIAGELEPYMKSEDLPEDNDSVPVKVAVAKNFKELVTKSNKDVFIEFYAPWCGHCKSLAPTWEQLGTKLAKESGVIIAKLDATANDIPSEFVVHGFPTLYWYPKNTKTPVKYEGGRDINDLLGYVAKHATDELEGYDRSGQPKERDEL</sequence>
<feature type="domain" description="Thioredoxin" evidence="13">
    <location>
        <begin position="369"/>
        <end position="498"/>
    </location>
</feature>
<keyword evidence="10" id="KW-0676">Redox-active center</keyword>
<keyword evidence="6" id="KW-0677">Repeat</keyword>
<name>A0ABQ7S6P7_9ACAR</name>
<comment type="subcellular location">
    <subcellularLocation>
        <location evidence="2">Endoplasmic reticulum lumen</location>
    </subcellularLocation>
</comment>
<dbReference type="PANTHER" id="PTHR18929">
    <property type="entry name" value="PROTEIN DISULFIDE ISOMERASE"/>
    <property type="match status" value="1"/>
</dbReference>